<dbReference type="FunFam" id="3.40.50.300:FF:002125">
    <property type="entry name" value="ATP-dependent helicase HrpB"/>
    <property type="match status" value="1"/>
</dbReference>
<dbReference type="InterPro" id="IPR011545">
    <property type="entry name" value="DEAD/DEAH_box_helicase_dom"/>
</dbReference>
<feature type="domain" description="Helicase ATP-binding" evidence="6">
    <location>
        <begin position="46"/>
        <end position="210"/>
    </location>
</feature>
<keyword evidence="1" id="KW-0547">Nucleotide-binding</keyword>
<dbReference type="NCBIfam" id="TIGR01970">
    <property type="entry name" value="DEAH_box_HrpB"/>
    <property type="match status" value="1"/>
</dbReference>
<reference evidence="8 9" key="1">
    <citation type="journal article" date="2011" name="J. Bacteriol.">
        <title>Complete genome sequences of the chemolithoautotrophic Oligotropha carboxidovorans strains OM4 and OM5.</title>
        <authorList>
            <person name="Volland S."/>
            <person name="Rachinger M."/>
            <person name="Strittmatter A."/>
            <person name="Daniel R."/>
            <person name="Gottschalk G."/>
            <person name="Meyer O."/>
        </authorList>
    </citation>
    <scope>NUCLEOTIDE SEQUENCE [LARGE SCALE GENOMIC DNA]</scope>
    <source>
        <strain evidence="9">ATCC 49405 / DSM 1227 / KCTC 32145 / OM5</strain>
    </source>
</reference>
<dbReference type="Proteomes" id="UP000007730">
    <property type="component" value="Chromosome"/>
</dbReference>
<dbReference type="Gene3D" id="1.20.120.1080">
    <property type="match status" value="1"/>
</dbReference>
<feature type="region of interest" description="Disordered" evidence="5">
    <location>
        <begin position="1"/>
        <end position="29"/>
    </location>
</feature>
<dbReference type="AlphaFoldDB" id="F8BWV0"/>
<gene>
    <name evidence="8" type="primary">hrpB</name>
    <name evidence="8" type="ordered locus">OCA5_c05780</name>
</gene>
<dbReference type="RefSeq" id="WP_013912822.1">
    <property type="nucleotide sequence ID" value="NC_011386.1"/>
</dbReference>
<dbReference type="Pfam" id="PF00271">
    <property type="entry name" value="Helicase_C"/>
    <property type="match status" value="1"/>
</dbReference>
<dbReference type="OrthoDB" id="9805617at2"/>
<keyword evidence="4" id="KW-0067">ATP-binding</keyword>
<feature type="region of interest" description="Disordered" evidence="5">
    <location>
        <begin position="501"/>
        <end position="546"/>
    </location>
</feature>
<dbReference type="HOGENOM" id="CLU_001832_5_6_5"/>
<dbReference type="PROSITE" id="PS51192">
    <property type="entry name" value="HELICASE_ATP_BIND_1"/>
    <property type="match status" value="1"/>
</dbReference>
<evidence type="ECO:0000313" key="8">
    <source>
        <dbReference type="EMBL" id="AEI05302.1"/>
    </source>
</evidence>
<dbReference type="Gene3D" id="3.40.50.300">
    <property type="entry name" value="P-loop containing nucleotide triphosphate hydrolases"/>
    <property type="match status" value="2"/>
</dbReference>
<name>F8BWV0_AFIC5</name>
<dbReference type="GO" id="GO:0016787">
    <property type="term" value="F:hydrolase activity"/>
    <property type="evidence" value="ECO:0007669"/>
    <property type="project" value="UniProtKB-KW"/>
</dbReference>
<evidence type="ECO:0000256" key="4">
    <source>
        <dbReference type="ARBA" id="ARBA00022840"/>
    </source>
</evidence>
<dbReference type="eggNOG" id="COG1643">
    <property type="taxonomic scope" value="Bacteria"/>
</dbReference>
<dbReference type="STRING" id="504832.OCA5_c05780"/>
<dbReference type="CDD" id="cd18791">
    <property type="entry name" value="SF2_C_RHA"/>
    <property type="match status" value="1"/>
</dbReference>
<dbReference type="EMBL" id="CP002826">
    <property type="protein sequence ID" value="AEI05302.1"/>
    <property type="molecule type" value="Genomic_DNA"/>
</dbReference>
<dbReference type="InterPro" id="IPR007502">
    <property type="entry name" value="Helicase-assoc_dom"/>
</dbReference>
<dbReference type="InterPro" id="IPR014001">
    <property type="entry name" value="Helicase_ATP-bd"/>
</dbReference>
<dbReference type="SMART" id="SM00847">
    <property type="entry name" value="HA2"/>
    <property type="match status" value="1"/>
</dbReference>
<dbReference type="SMART" id="SM00487">
    <property type="entry name" value="DEXDc"/>
    <property type="match status" value="1"/>
</dbReference>
<dbReference type="SMART" id="SM00490">
    <property type="entry name" value="HELICc"/>
    <property type="match status" value="1"/>
</dbReference>
<dbReference type="SUPFAM" id="SSF52540">
    <property type="entry name" value="P-loop containing nucleoside triphosphate hydrolases"/>
    <property type="match status" value="1"/>
</dbReference>
<evidence type="ECO:0000256" key="5">
    <source>
        <dbReference type="SAM" id="MobiDB-lite"/>
    </source>
</evidence>
<dbReference type="GO" id="GO:0003676">
    <property type="term" value="F:nucleic acid binding"/>
    <property type="evidence" value="ECO:0007669"/>
    <property type="project" value="InterPro"/>
</dbReference>
<dbReference type="PANTHER" id="PTHR43519">
    <property type="entry name" value="ATP-DEPENDENT RNA HELICASE HRPB"/>
    <property type="match status" value="1"/>
</dbReference>
<proteinExistence type="predicted"/>
<dbReference type="InterPro" id="IPR013689">
    <property type="entry name" value="RNA_helicase_ATP-dep_HrpB_C"/>
</dbReference>
<feature type="region of interest" description="Disordered" evidence="5">
    <location>
        <begin position="846"/>
        <end position="869"/>
    </location>
</feature>
<dbReference type="InterPro" id="IPR001650">
    <property type="entry name" value="Helicase_C-like"/>
</dbReference>
<dbReference type="InterPro" id="IPR049614">
    <property type="entry name" value="HrpB_DEXH"/>
</dbReference>
<dbReference type="Pfam" id="PF08482">
    <property type="entry name" value="HrpB_C"/>
    <property type="match status" value="1"/>
</dbReference>
<evidence type="ECO:0000313" key="9">
    <source>
        <dbReference type="Proteomes" id="UP000007730"/>
    </source>
</evidence>
<dbReference type="PIRSF" id="PIRSF005496">
    <property type="entry name" value="ATP_hel_hrpB"/>
    <property type="match status" value="1"/>
</dbReference>
<evidence type="ECO:0000259" key="6">
    <source>
        <dbReference type="PROSITE" id="PS51192"/>
    </source>
</evidence>
<keyword evidence="3 8" id="KW-0347">Helicase</keyword>
<evidence type="ECO:0000256" key="2">
    <source>
        <dbReference type="ARBA" id="ARBA00022801"/>
    </source>
</evidence>
<dbReference type="CDD" id="cd17990">
    <property type="entry name" value="DEXHc_HrpB"/>
    <property type="match status" value="1"/>
</dbReference>
<evidence type="ECO:0000259" key="7">
    <source>
        <dbReference type="PROSITE" id="PS51194"/>
    </source>
</evidence>
<dbReference type="InterPro" id="IPR027417">
    <property type="entry name" value="P-loop_NTPase"/>
</dbReference>
<dbReference type="PROSITE" id="PS51194">
    <property type="entry name" value="HELICASE_CTER"/>
    <property type="match status" value="1"/>
</dbReference>
<protein>
    <submittedName>
        <fullName evidence="8">ATP-dependent RNA helicase HrpB</fullName>
        <ecNumber evidence="8">3.6.1.-</ecNumber>
    </submittedName>
</protein>
<dbReference type="GO" id="GO:0005524">
    <property type="term" value="F:ATP binding"/>
    <property type="evidence" value="ECO:0007669"/>
    <property type="project" value="UniProtKB-KW"/>
</dbReference>
<dbReference type="GO" id="GO:0004386">
    <property type="term" value="F:helicase activity"/>
    <property type="evidence" value="ECO:0007669"/>
    <property type="project" value="UniProtKB-KW"/>
</dbReference>
<keyword evidence="9" id="KW-1185">Reference proteome</keyword>
<dbReference type="Pfam" id="PF00270">
    <property type="entry name" value="DEAD"/>
    <property type="match status" value="1"/>
</dbReference>
<dbReference type="PATRIC" id="fig|504832.7.peg.605"/>
<keyword evidence="2 8" id="KW-0378">Hydrolase</keyword>
<evidence type="ECO:0000256" key="3">
    <source>
        <dbReference type="ARBA" id="ARBA00022806"/>
    </source>
</evidence>
<dbReference type="InterPro" id="IPR010225">
    <property type="entry name" value="HrpB"/>
</dbReference>
<dbReference type="KEGG" id="ocg:OCA5_c05780"/>
<organism evidence="8 9">
    <name type="scientific">Afipia carboxidovorans (strain ATCC 49405 / DSM 1227 / KCTC 32145 / OM5)</name>
    <name type="common">Oligotropha carboxidovorans</name>
    <dbReference type="NCBI Taxonomy" id="504832"/>
    <lineage>
        <taxon>Bacteria</taxon>
        <taxon>Pseudomonadati</taxon>
        <taxon>Pseudomonadota</taxon>
        <taxon>Alphaproteobacteria</taxon>
        <taxon>Hyphomicrobiales</taxon>
        <taxon>Nitrobacteraceae</taxon>
        <taxon>Afipia</taxon>
    </lineage>
</organism>
<dbReference type="EC" id="3.6.1.-" evidence="8"/>
<sequence length="869" mass="93475">MSHPSPGFSLRSKPPSPTRGEGETRAPVTTTFTTPLPIDAVLDELAQTLASDNAAVLVASPGAGKTTRVPLALRDAPWVKGGKIIVLEPRRIAARAAAERMAQTLGEKVGERVGYRVRFGSKISRKTQIEVVTEGIFTRQILDDPELTGVAAVLFDEFHERSLDADLGLALARDAQTGLREDLRILVMSATLDGARVAKLLGNAPVIESEGRAYPVETRYLGRKADAPIERQMADAIASALRSENGSVLAFLPGASEIRRTQTFLAERISDPAIEIVPLFGALDAAVQDRAIAPAPKGTRKVVLATSIAETSLTIEGVRIVVDCGLARVPRYEPDIGLTRLETVRASRAAVDQRRGRAGRTEPGVCYRLWDEPQTASFEAFTRPEILSADLSSLVLDLAHWGVADPATLAFLDPPPAVALKEATALLRELGALDAAGRITPEGKRLRALALPPRLARMIVDAAGQGAGEAAARIAAVLTERGLGGDSVDLDARLENFARDRSPRAQGARQLAQRWVTQVKESPSPAEPPAAQDARHPLPAGRGEGREALSTGEILALAFPDRVARHRGKGSFTLANGRGAQVDPASRLAREPYLAVAELTGTAANGRILLAAPITQGEIERIFAAQIETADEVSFDRSAMALRARRRKRLHAITLSEQNLPVTPSADTATVFADALAASGFDRLPWSKALKQWRDRVMFLRATAPDEWPDLSDAALAANRSEWLEPMLTDKTALSDISAGDLSDAVMALLPWDKRARLEREAPTHFTAPTGTALPIDYEAEEGPKISVRLQELFGLNVHPAIAQGRLPLVVELLSPAHRPVQVTCDLPGFWRGSYAGVRADLRGRYPRHPWPDDPAAAAPTRRAKPRGT</sequence>
<evidence type="ECO:0000256" key="1">
    <source>
        <dbReference type="ARBA" id="ARBA00022741"/>
    </source>
</evidence>
<feature type="domain" description="Helicase C-terminal" evidence="7">
    <location>
        <begin position="233"/>
        <end position="402"/>
    </location>
</feature>
<dbReference type="PANTHER" id="PTHR43519:SF1">
    <property type="entry name" value="ATP-DEPENDENT RNA HELICASE HRPB"/>
    <property type="match status" value="1"/>
</dbReference>
<accession>F8BWV0</accession>